<dbReference type="OrthoDB" id="6728421at2759"/>
<reference evidence="1 2" key="1">
    <citation type="submission" date="2019-08" db="EMBL/GenBank/DDBJ databases">
        <title>Whole genome of Aphis craccivora.</title>
        <authorList>
            <person name="Voronova N.V."/>
            <person name="Shulinski R.S."/>
            <person name="Bandarenka Y.V."/>
            <person name="Zhorov D.G."/>
            <person name="Warner D."/>
        </authorList>
    </citation>
    <scope>NUCLEOTIDE SEQUENCE [LARGE SCALE GENOMIC DNA]</scope>
    <source>
        <strain evidence="1">180601</strain>
        <tissue evidence="1">Whole Body</tissue>
    </source>
</reference>
<evidence type="ECO:0000313" key="1">
    <source>
        <dbReference type="EMBL" id="KAF0729509.1"/>
    </source>
</evidence>
<proteinExistence type="predicted"/>
<dbReference type="Proteomes" id="UP000478052">
    <property type="component" value="Unassembled WGS sequence"/>
</dbReference>
<comment type="caution">
    <text evidence="1">The sequence shown here is derived from an EMBL/GenBank/DDBJ whole genome shotgun (WGS) entry which is preliminary data.</text>
</comment>
<evidence type="ECO:0000313" key="2">
    <source>
        <dbReference type="Proteomes" id="UP000478052"/>
    </source>
</evidence>
<gene>
    <name evidence="1" type="ORF">FWK35_00022652</name>
</gene>
<accession>A0A6G0WQ09</accession>
<dbReference type="EMBL" id="VUJU01008523">
    <property type="protein sequence ID" value="KAF0729509.1"/>
    <property type="molecule type" value="Genomic_DNA"/>
</dbReference>
<sequence>MHYETLNVKFEAIGSIAQFKSYELECLSDYVDILKPLSISLDKLQDDQNCYYGQLIPTL</sequence>
<dbReference type="AlphaFoldDB" id="A0A6G0WQ09"/>
<protein>
    <submittedName>
        <fullName evidence="1">Uncharacterized protein</fullName>
    </submittedName>
</protein>
<keyword evidence="2" id="KW-1185">Reference proteome</keyword>
<name>A0A6G0WQ09_APHCR</name>
<organism evidence="1 2">
    <name type="scientific">Aphis craccivora</name>
    <name type="common">Cowpea aphid</name>
    <dbReference type="NCBI Taxonomy" id="307492"/>
    <lineage>
        <taxon>Eukaryota</taxon>
        <taxon>Metazoa</taxon>
        <taxon>Ecdysozoa</taxon>
        <taxon>Arthropoda</taxon>
        <taxon>Hexapoda</taxon>
        <taxon>Insecta</taxon>
        <taxon>Pterygota</taxon>
        <taxon>Neoptera</taxon>
        <taxon>Paraneoptera</taxon>
        <taxon>Hemiptera</taxon>
        <taxon>Sternorrhyncha</taxon>
        <taxon>Aphidomorpha</taxon>
        <taxon>Aphidoidea</taxon>
        <taxon>Aphididae</taxon>
        <taxon>Aphidini</taxon>
        <taxon>Aphis</taxon>
        <taxon>Aphis</taxon>
    </lineage>
</organism>